<dbReference type="Gene3D" id="3.90.320.10">
    <property type="match status" value="1"/>
</dbReference>
<sequence>MTTPQIPAARLLGTFAPGTAEWDRARSGLVITATEVAAVMGLSPWRTRASLWHRKAGTVPAKTVASTVAMKWGTRLEPVIADVFAETHPDLAVHTTGTWANRARGWQRATPDRILTPADGGPASLLEIKTSRYEEDWAGGVPLYYRCQVLWQLDTLGLDVAHVAVLVAGQDYREYTVPYDAAEAEVLRESAAEFLRSVAAGEPPPADERPAPPPNSGRVPEPVGDVDIAPDLAEAYRSAVLDAQRADARKTDLATAVLAVMGDARHCRAAGQKIATRSVRPDGSTRSLIPNRTYMKATA</sequence>
<name>A0A9X7JTJ5_9ACTN</name>
<dbReference type="InterPro" id="IPR011335">
    <property type="entry name" value="Restrct_endonuc-II-like"/>
</dbReference>
<evidence type="ECO:0000313" key="4">
    <source>
        <dbReference type="Proteomes" id="UP000242427"/>
    </source>
</evidence>
<reference evidence="3 4" key="1">
    <citation type="submission" date="2018-03" db="EMBL/GenBank/DDBJ databases">
        <title>Chitinolytic properties of Streptosporangium nondiastaticum TBG75A20.</title>
        <authorList>
            <person name="Gayathri V."/>
            <person name="Shiburaj S."/>
        </authorList>
    </citation>
    <scope>NUCLEOTIDE SEQUENCE [LARGE SCALE GENOMIC DNA]</scope>
    <source>
        <strain evidence="3 4">TBG75A20</strain>
    </source>
</reference>
<feature type="region of interest" description="Disordered" evidence="1">
    <location>
        <begin position="198"/>
        <end position="221"/>
    </location>
</feature>
<comment type="caution">
    <text evidence="3">The sequence shown here is derived from an EMBL/GenBank/DDBJ whole genome shotgun (WGS) entry which is preliminary data.</text>
</comment>
<gene>
    <name evidence="3" type="ORF">B7P34_06830</name>
</gene>
<dbReference type="InterPro" id="IPR011604">
    <property type="entry name" value="PDDEXK-like_dom_sf"/>
</dbReference>
<dbReference type="Pfam" id="PF09588">
    <property type="entry name" value="YqaJ"/>
    <property type="match status" value="1"/>
</dbReference>
<feature type="region of interest" description="Disordered" evidence="1">
    <location>
        <begin position="277"/>
        <end position="299"/>
    </location>
</feature>
<protein>
    <recommendedName>
        <fullName evidence="2">YqaJ viral recombinase domain-containing protein</fullName>
    </recommendedName>
</protein>
<keyword evidence="4" id="KW-1185">Reference proteome</keyword>
<organism evidence="3 4">
    <name type="scientific">Streptosporangium nondiastaticum</name>
    <dbReference type="NCBI Taxonomy" id="35764"/>
    <lineage>
        <taxon>Bacteria</taxon>
        <taxon>Bacillati</taxon>
        <taxon>Actinomycetota</taxon>
        <taxon>Actinomycetes</taxon>
        <taxon>Streptosporangiales</taxon>
        <taxon>Streptosporangiaceae</taxon>
        <taxon>Streptosporangium</taxon>
    </lineage>
</organism>
<proteinExistence type="predicted"/>
<dbReference type="RefSeq" id="WP_106674893.1">
    <property type="nucleotide sequence ID" value="NZ_PXWG01000009.1"/>
</dbReference>
<dbReference type="InterPro" id="IPR017482">
    <property type="entry name" value="Lambda-type_endonuclease"/>
</dbReference>
<dbReference type="Proteomes" id="UP000242427">
    <property type="component" value="Unassembled WGS sequence"/>
</dbReference>
<dbReference type="PANTHER" id="PTHR46609">
    <property type="entry name" value="EXONUCLEASE, PHAGE-TYPE/RECB, C-TERMINAL DOMAIN-CONTAINING PROTEIN"/>
    <property type="match status" value="1"/>
</dbReference>
<dbReference type="AlphaFoldDB" id="A0A9X7JTJ5"/>
<accession>A0A9X7JTJ5</accession>
<dbReference type="PANTHER" id="PTHR46609:SF6">
    <property type="entry name" value="EXONUCLEASE, PHAGE-TYPE_RECB, C-TERMINAL DOMAIN-CONTAINING PROTEIN-RELATED"/>
    <property type="match status" value="1"/>
</dbReference>
<dbReference type="InterPro" id="IPR051703">
    <property type="entry name" value="NF-kappa-B_Signaling_Reg"/>
</dbReference>
<evidence type="ECO:0000259" key="2">
    <source>
        <dbReference type="Pfam" id="PF09588"/>
    </source>
</evidence>
<dbReference type="EMBL" id="PXWG01000009">
    <property type="protein sequence ID" value="PSJ29577.1"/>
    <property type="molecule type" value="Genomic_DNA"/>
</dbReference>
<dbReference type="InterPro" id="IPR019080">
    <property type="entry name" value="YqaJ_viral_recombinase"/>
</dbReference>
<dbReference type="SUPFAM" id="SSF52980">
    <property type="entry name" value="Restriction endonuclease-like"/>
    <property type="match status" value="1"/>
</dbReference>
<evidence type="ECO:0000313" key="3">
    <source>
        <dbReference type="EMBL" id="PSJ29577.1"/>
    </source>
</evidence>
<dbReference type="OrthoDB" id="3197230at2"/>
<dbReference type="NCBIfam" id="TIGR03033">
    <property type="entry name" value="phage_rel_nuc"/>
    <property type="match status" value="1"/>
</dbReference>
<feature type="domain" description="YqaJ viral recombinase" evidence="2">
    <location>
        <begin position="21"/>
        <end position="154"/>
    </location>
</feature>
<evidence type="ECO:0000256" key="1">
    <source>
        <dbReference type="SAM" id="MobiDB-lite"/>
    </source>
</evidence>